<feature type="transmembrane region" description="Helical" evidence="9">
    <location>
        <begin position="577"/>
        <end position="597"/>
    </location>
</feature>
<evidence type="ECO:0000256" key="5">
    <source>
        <dbReference type="ARBA" id="ARBA00022989"/>
    </source>
</evidence>
<feature type="transmembrane region" description="Helical" evidence="9">
    <location>
        <begin position="219"/>
        <end position="241"/>
    </location>
</feature>
<evidence type="ECO:0000256" key="6">
    <source>
        <dbReference type="ARBA" id="ARBA00023065"/>
    </source>
</evidence>
<comment type="caution">
    <text evidence="11">The sequence shown here is derived from an EMBL/GenBank/DDBJ whole genome shotgun (WGS) entry which is preliminary data.</text>
</comment>
<dbReference type="GO" id="GO:0006874">
    <property type="term" value="P:intracellular calcium ion homeostasis"/>
    <property type="evidence" value="ECO:0007669"/>
    <property type="project" value="TreeGrafter"/>
</dbReference>
<feature type="domain" description="Sodium/calcium exchanger membrane region" evidence="10">
    <location>
        <begin position="449"/>
        <end position="594"/>
    </location>
</feature>
<feature type="compositionally biased region" description="Polar residues" evidence="8">
    <location>
        <begin position="125"/>
        <end position="136"/>
    </location>
</feature>
<protein>
    <submittedName>
        <fullName evidence="11">Vacuolar calcium ion transporter</fullName>
    </submittedName>
</protein>
<evidence type="ECO:0000256" key="3">
    <source>
        <dbReference type="ARBA" id="ARBA00022448"/>
    </source>
</evidence>
<dbReference type="InterPro" id="IPR004713">
    <property type="entry name" value="CaH_exchang"/>
</dbReference>
<dbReference type="Proteomes" id="UP000243723">
    <property type="component" value="Unassembled WGS sequence"/>
</dbReference>
<sequence>MAHVRLDSIRSSARREAWKYYDGNSRNYNPFARSTGGPRPTDDEEALRTVRTADSVPSQLEEGRRTEAQQQYPHPDRAGTAPQASANHHHNNNRSSHVSTPHTLVGSNGDIEKSGAPSSDKGEDQSSGTQEGTTDLNAVESAPNEEPEEKHGMRNRFKFGRSNTAETRESQMTDSKKKRRKGKAIPFGKQVKVVLFSSWINILLLAVPVAFALDYSHQAGVAVFVVGFISIIPLAAMLSFATEELAMYVGETLGGLLNASFGNATELIVSVIALAQKKILIVQTSLIGSMLSNLLLVLGMCFFFGGITRVRQHFNVTVAQTASSLLALSIGSLIIPTAFSRFGSSTDSERTRAGVAPISRGTSIILLLVYGSYLFFQLKTHTAMYNEPSKKGEKFSTNKKEKGATLQTIARMGAGSAAATGGHVNQSNLVHNDEEEEEEETPSLSVIGALVTLAAATVLIAFCSEFMVSGIDAISGTISEEFIGLILIPIVGNAAEHATAVTVACKDKMDLAIGVAVGSSMQIALLVLPLMVVIGWCGVGQPAPELMTLDFDGFQVSVLFIAVLLVNYLIQDGESHWLEGVLLMATYIIIAVSAFFYPVNGEVAG</sequence>
<comment type="similarity">
    <text evidence="2">Belongs to the Ca(2+):cation antiporter (CaCA) (TC 2.A.19) family.</text>
</comment>
<evidence type="ECO:0000256" key="2">
    <source>
        <dbReference type="ARBA" id="ARBA00008170"/>
    </source>
</evidence>
<dbReference type="OrthoDB" id="1699231at2759"/>
<dbReference type="Gene3D" id="1.20.1420.30">
    <property type="entry name" value="NCX, central ion-binding region"/>
    <property type="match status" value="2"/>
</dbReference>
<dbReference type="Pfam" id="PF01699">
    <property type="entry name" value="Na_Ca_ex"/>
    <property type="match status" value="2"/>
</dbReference>
<dbReference type="EMBL" id="NHZQ01000010">
    <property type="protein sequence ID" value="PSK59298.1"/>
    <property type="molecule type" value="Genomic_DNA"/>
</dbReference>
<name>A0A2P8AFP8_9PEZI</name>
<dbReference type="InterPro" id="IPR044880">
    <property type="entry name" value="NCX_ion-bd_dom_sf"/>
</dbReference>
<evidence type="ECO:0000259" key="10">
    <source>
        <dbReference type="Pfam" id="PF01699"/>
    </source>
</evidence>
<feature type="domain" description="Sodium/calcium exchanger membrane region" evidence="10">
    <location>
        <begin position="221"/>
        <end position="378"/>
    </location>
</feature>
<organism evidence="11 12">
    <name type="scientific">Elsinoe australis</name>
    <dbReference type="NCBI Taxonomy" id="40998"/>
    <lineage>
        <taxon>Eukaryota</taxon>
        <taxon>Fungi</taxon>
        <taxon>Dikarya</taxon>
        <taxon>Ascomycota</taxon>
        <taxon>Pezizomycotina</taxon>
        <taxon>Dothideomycetes</taxon>
        <taxon>Dothideomycetidae</taxon>
        <taxon>Myriangiales</taxon>
        <taxon>Elsinoaceae</taxon>
        <taxon>Elsinoe</taxon>
    </lineage>
</organism>
<keyword evidence="5 9" id="KW-1133">Transmembrane helix</keyword>
<evidence type="ECO:0000256" key="4">
    <source>
        <dbReference type="ARBA" id="ARBA00022692"/>
    </source>
</evidence>
<feature type="transmembrane region" description="Helical" evidence="9">
    <location>
        <begin position="193"/>
        <end position="213"/>
    </location>
</feature>
<evidence type="ECO:0000313" key="11">
    <source>
        <dbReference type="EMBL" id="PSK59298.1"/>
    </source>
</evidence>
<dbReference type="GO" id="GO:0000329">
    <property type="term" value="C:fungal-type vacuole membrane"/>
    <property type="evidence" value="ECO:0007669"/>
    <property type="project" value="TreeGrafter"/>
</dbReference>
<keyword evidence="4 9" id="KW-0812">Transmembrane</keyword>
<evidence type="ECO:0000256" key="8">
    <source>
        <dbReference type="SAM" id="MobiDB-lite"/>
    </source>
</evidence>
<accession>A0A2P8AFP8</accession>
<gene>
    <name evidence="11" type="ORF">B9Z65_3622</name>
</gene>
<dbReference type="GO" id="GO:0012505">
    <property type="term" value="C:endomembrane system"/>
    <property type="evidence" value="ECO:0007669"/>
    <property type="project" value="UniProtKB-SubCell"/>
</dbReference>
<feature type="transmembrane region" description="Helical" evidence="9">
    <location>
        <begin position="253"/>
        <end position="274"/>
    </location>
</feature>
<dbReference type="AlphaFoldDB" id="A0A2P8AFP8"/>
<feature type="transmembrane region" description="Helical" evidence="9">
    <location>
        <begin position="511"/>
        <end position="534"/>
    </location>
</feature>
<feature type="transmembrane region" description="Helical" evidence="9">
    <location>
        <begin position="554"/>
        <end position="570"/>
    </location>
</feature>
<keyword evidence="6" id="KW-0406">Ion transport</keyword>
<reference evidence="11 12" key="1">
    <citation type="submission" date="2017-05" db="EMBL/GenBank/DDBJ databases">
        <title>Draft genome sequence of Elsinoe australis.</title>
        <authorList>
            <person name="Cheng Q."/>
        </authorList>
    </citation>
    <scope>NUCLEOTIDE SEQUENCE [LARGE SCALE GENOMIC DNA]</scope>
    <source>
        <strain evidence="11 12">NL1</strain>
    </source>
</reference>
<feature type="transmembrane region" description="Helical" evidence="9">
    <location>
        <begin position="482"/>
        <end position="504"/>
    </location>
</feature>
<feature type="transmembrane region" description="Helical" evidence="9">
    <location>
        <begin position="358"/>
        <end position="376"/>
    </location>
</feature>
<evidence type="ECO:0000313" key="12">
    <source>
        <dbReference type="Proteomes" id="UP000243723"/>
    </source>
</evidence>
<dbReference type="STRING" id="40998.A0A2P8AFP8"/>
<feature type="transmembrane region" description="Helical" evidence="9">
    <location>
        <begin position="316"/>
        <end position="338"/>
    </location>
</feature>
<feature type="region of interest" description="Disordered" evidence="8">
    <location>
        <begin position="20"/>
        <end position="181"/>
    </location>
</feature>
<feature type="transmembrane region" description="Helical" evidence="9">
    <location>
        <begin position="280"/>
        <end position="304"/>
    </location>
</feature>
<proteinExistence type="inferred from homology"/>
<evidence type="ECO:0000256" key="7">
    <source>
        <dbReference type="ARBA" id="ARBA00023136"/>
    </source>
</evidence>
<keyword evidence="7 9" id="KW-0472">Membrane</keyword>
<feature type="compositionally biased region" description="Basic and acidic residues" evidence="8">
    <location>
        <begin position="166"/>
        <end position="175"/>
    </location>
</feature>
<dbReference type="PANTHER" id="PTHR31503">
    <property type="entry name" value="VACUOLAR CALCIUM ION TRANSPORTER"/>
    <property type="match status" value="1"/>
</dbReference>
<dbReference type="GO" id="GO:0015369">
    <property type="term" value="F:calcium:proton antiporter activity"/>
    <property type="evidence" value="ECO:0007669"/>
    <property type="project" value="TreeGrafter"/>
</dbReference>
<dbReference type="InterPro" id="IPR004837">
    <property type="entry name" value="NaCa_Exmemb"/>
</dbReference>
<keyword evidence="12" id="KW-1185">Reference proteome</keyword>
<evidence type="ECO:0000256" key="9">
    <source>
        <dbReference type="SAM" id="Phobius"/>
    </source>
</evidence>
<feature type="transmembrane region" description="Helical" evidence="9">
    <location>
        <begin position="444"/>
        <end position="462"/>
    </location>
</feature>
<dbReference type="PANTHER" id="PTHR31503:SF20">
    <property type="entry name" value="CA(2+)_H(+) EXCHANGER, PUTATIVE (EUROFUNG)-RELATED"/>
    <property type="match status" value="1"/>
</dbReference>
<keyword evidence="3" id="KW-0813">Transport</keyword>
<evidence type="ECO:0000256" key="1">
    <source>
        <dbReference type="ARBA" id="ARBA00004127"/>
    </source>
</evidence>
<comment type="subcellular location">
    <subcellularLocation>
        <location evidence="1">Endomembrane system</location>
        <topology evidence="1">Multi-pass membrane protein</topology>
    </subcellularLocation>
</comment>